<evidence type="ECO:0000313" key="2">
    <source>
        <dbReference type="Proteomes" id="UP000308600"/>
    </source>
</evidence>
<dbReference type="EMBL" id="ML208305">
    <property type="protein sequence ID" value="TFK70954.1"/>
    <property type="molecule type" value="Genomic_DNA"/>
</dbReference>
<name>A0ACD3B063_9AGAR</name>
<keyword evidence="2" id="KW-1185">Reference proteome</keyword>
<evidence type="ECO:0000313" key="1">
    <source>
        <dbReference type="EMBL" id="TFK70954.1"/>
    </source>
</evidence>
<sequence length="166" mass="18318">MQLCNLNFFYLLRQLPRRETSEHPITGILEVPTQIGLVTRCADISGSVETPPHTHIQTFSNPAQLQVMLTTFLKISKTLVAALPTLLPSFPSSLRSPQNFIQIDIPHPRVVRLGNGFLKSIHSLALPVTVAVPLLVFMASHRVLYLSGRVLAQFASQSNSKSTHDA</sequence>
<reference evidence="1 2" key="1">
    <citation type="journal article" date="2019" name="Nat. Ecol. Evol.">
        <title>Megaphylogeny resolves global patterns of mushroom evolution.</title>
        <authorList>
            <person name="Varga T."/>
            <person name="Krizsan K."/>
            <person name="Foldi C."/>
            <person name="Dima B."/>
            <person name="Sanchez-Garcia M."/>
            <person name="Sanchez-Ramirez S."/>
            <person name="Szollosi G.J."/>
            <person name="Szarkandi J.G."/>
            <person name="Papp V."/>
            <person name="Albert L."/>
            <person name="Andreopoulos W."/>
            <person name="Angelini C."/>
            <person name="Antonin V."/>
            <person name="Barry K.W."/>
            <person name="Bougher N.L."/>
            <person name="Buchanan P."/>
            <person name="Buyck B."/>
            <person name="Bense V."/>
            <person name="Catcheside P."/>
            <person name="Chovatia M."/>
            <person name="Cooper J."/>
            <person name="Damon W."/>
            <person name="Desjardin D."/>
            <person name="Finy P."/>
            <person name="Geml J."/>
            <person name="Haridas S."/>
            <person name="Hughes K."/>
            <person name="Justo A."/>
            <person name="Karasinski D."/>
            <person name="Kautmanova I."/>
            <person name="Kiss B."/>
            <person name="Kocsube S."/>
            <person name="Kotiranta H."/>
            <person name="LaButti K.M."/>
            <person name="Lechner B.E."/>
            <person name="Liimatainen K."/>
            <person name="Lipzen A."/>
            <person name="Lukacs Z."/>
            <person name="Mihaltcheva S."/>
            <person name="Morgado L.N."/>
            <person name="Niskanen T."/>
            <person name="Noordeloos M.E."/>
            <person name="Ohm R.A."/>
            <person name="Ortiz-Santana B."/>
            <person name="Ovrebo C."/>
            <person name="Racz N."/>
            <person name="Riley R."/>
            <person name="Savchenko A."/>
            <person name="Shiryaev A."/>
            <person name="Soop K."/>
            <person name="Spirin V."/>
            <person name="Szebenyi C."/>
            <person name="Tomsovsky M."/>
            <person name="Tulloss R.E."/>
            <person name="Uehling J."/>
            <person name="Grigoriev I.V."/>
            <person name="Vagvolgyi C."/>
            <person name="Papp T."/>
            <person name="Martin F.M."/>
            <person name="Miettinen O."/>
            <person name="Hibbett D.S."/>
            <person name="Nagy L.G."/>
        </authorList>
    </citation>
    <scope>NUCLEOTIDE SEQUENCE [LARGE SCALE GENOMIC DNA]</scope>
    <source>
        <strain evidence="1 2">NL-1719</strain>
    </source>
</reference>
<proteinExistence type="predicted"/>
<organism evidence="1 2">
    <name type="scientific">Pluteus cervinus</name>
    <dbReference type="NCBI Taxonomy" id="181527"/>
    <lineage>
        <taxon>Eukaryota</taxon>
        <taxon>Fungi</taxon>
        <taxon>Dikarya</taxon>
        <taxon>Basidiomycota</taxon>
        <taxon>Agaricomycotina</taxon>
        <taxon>Agaricomycetes</taxon>
        <taxon>Agaricomycetidae</taxon>
        <taxon>Agaricales</taxon>
        <taxon>Pluteineae</taxon>
        <taxon>Pluteaceae</taxon>
        <taxon>Pluteus</taxon>
    </lineage>
</organism>
<protein>
    <submittedName>
        <fullName evidence="1">Uncharacterized protein</fullName>
    </submittedName>
</protein>
<gene>
    <name evidence="1" type="ORF">BDN72DRAFT_496612</name>
</gene>
<dbReference type="Proteomes" id="UP000308600">
    <property type="component" value="Unassembled WGS sequence"/>
</dbReference>
<accession>A0ACD3B063</accession>